<dbReference type="SUPFAM" id="SSF55729">
    <property type="entry name" value="Acyl-CoA N-acyltransferases (Nat)"/>
    <property type="match status" value="1"/>
</dbReference>
<dbReference type="GO" id="GO:0016747">
    <property type="term" value="F:acyltransferase activity, transferring groups other than amino-acyl groups"/>
    <property type="evidence" value="ECO:0007669"/>
    <property type="project" value="InterPro"/>
</dbReference>
<dbReference type="Pfam" id="PF00583">
    <property type="entry name" value="Acetyltransf_1"/>
    <property type="match status" value="1"/>
</dbReference>
<dbReference type="Proteomes" id="UP000051096">
    <property type="component" value="Unassembled WGS sequence"/>
</dbReference>
<dbReference type="PROSITE" id="PS51186">
    <property type="entry name" value="GNAT"/>
    <property type="match status" value="1"/>
</dbReference>
<protein>
    <recommendedName>
        <fullName evidence="1">N-acetyltransferase domain-containing protein</fullName>
    </recommendedName>
</protein>
<gene>
    <name evidence="2" type="ORF">AMJ87_11070</name>
</gene>
<sequence length="193" mass="22659">MIKTQYTGFSLSVSREHLRLYYLRLDQHRQTIIARIPVDVSISEFIPELELFDKTIREQRNKRHDTVLIAFSEAQPVGYLFATTQDCWVSEIGDWLIITPHEVYLYDAFTHPAYRGKHIYATLLNHAADFFRQRGYSHALIFAGAQNMSSIKGIEYCGFSEYGSVQRLKLLGRNIWDFKITRRYVTSHFKNEI</sequence>
<organism evidence="2 3">
    <name type="scientific">candidate division WOR_3 bacterium SM23_60</name>
    <dbReference type="NCBI Taxonomy" id="1703780"/>
    <lineage>
        <taxon>Bacteria</taxon>
        <taxon>Bacteria division WOR-3</taxon>
    </lineage>
</organism>
<name>A0A0S8G955_UNCW3</name>
<evidence type="ECO:0000313" key="2">
    <source>
        <dbReference type="EMBL" id="KPK69026.1"/>
    </source>
</evidence>
<proteinExistence type="predicted"/>
<dbReference type="EMBL" id="LJUO01000142">
    <property type="protein sequence ID" value="KPK69026.1"/>
    <property type="molecule type" value="Genomic_DNA"/>
</dbReference>
<reference evidence="2 3" key="1">
    <citation type="journal article" date="2015" name="Microbiome">
        <title>Genomic resolution of linkages in carbon, nitrogen, and sulfur cycling among widespread estuary sediment bacteria.</title>
        <authorList>
            <person name="Baker B.J."/>
            <person name="Lazar C.S."/>
            <person name="Teske A.P."/>
            <person name="Dick G.J."/>
        </authorList>
    </citation>
    <scope>NUCLEOTIDE SEQUENCE [LARGE SCALE GENOMIC DNA]</scope>
    <source>
        <strain evidence="2">SM23_60</strain>
    </source>
</reference>
<evidence type="ECO:0000259" key="1">
    <source>
        <dbReference type="PROSITE" id="PS51186"/>
    </source>
</evidence>
<dbReference type="CDD" id="cd04301">
    <property type="entry name" value="NAT_SF"/>
    <property type="match status" value="1"/>
</dbReference>
<comment type="caution">
    <text evidence="2">The sequence shown here is derived from an EMBL/GenBank/DDBJ whole genome shotgun (WGS) entry which is preliminary data.</text>
</comment>
<accession>A0A0S8G955</accession>
<evidence type="ECO:0000313" key="3">
    <source>
        <dbReference type="Proteomes" id="UP000051096"/>
    </source>
</evidence>
<dbReference type="InterPro" id="IPR016181">
    <property type="entry name" value="Acyl_CoA_acyltransferase"/>
</dbReference>
<feature type="domain" description="N-acetyltransferase" evidence="1">
    <location>
        <begin position="30"/>
        <end position="182"/>
    </location>
</feature>
<dbReference type="AlphaFoldDB" id="A0A0S8G955"/>
<dbReference type="Gene3D" id="3.40.630.30">
    <property type="match status" value="1"/>
</dbReference>
<dbReference type="InterPro" id="IPR000182">
    <property type="entry name" value="GNAT_dom"/>
</dbReference>